<organism evidence="2 3">
    <name type="scientific">Natrinema soli</name>
    <dbReference type="NCBI Taxonomy" id="1930624"/>
    <lineage>
        <taxon>Archaea</taxon>
        <taxon>Methanobacteriati</taxon>
        <taxon>Methanobacteriota</taxon>
        <taxon>Stenosarchaea group</taxon>
        <taxon>Halobacteria</taxon>
        <taxon>Halobacteriales</taxon>
        <taxon>Natrialbaceae</taxon>
        <taxon>Natrinema</taxon>
    </lineage>
</organism>
<keyword evidence="1" id="KW-0812">Transmembrane</keyword>
<comment type="caution">
    <text evidence="2">The sequence shown here is derived from an EMBL/GenBank/DDBJ whole genome shotgun (WGS) entry which is preliminary data.</text>
</comment>
<keyword evidence="1" id="KW-0472">Membrane</keyword>
<proteinExistence type="predicted"/>
<dbReference type="Proteomes" id="UP001596383">
    <property type="component" value="Unassembled WGS sequence"/>
</dbReference>
<keyword evidence="3" id="KW-1185">Reference proteome</keyword>
<dbReference type="GeneID" id="67897535"/>
<reference evidence="2 3" key="1">
    <citation type="journal article" date="2019" name="Int. J. Syst. Evol. Microbiol.">
        <title>The Global Catalogue of Microorganisms (GCM) 10K type strain sequencing project: providing services to taxonomists for standard genome sequencing and annotation.</title>
        <authorList>
            <consortium name="The Broad Institute Genomics Platform"/>
            <consortium name="The Broad Institute Genome Sequencing Center for Infectious Disease"/>
            <person name="Wu L."/>
            <person name="Ma J."/>
        </authorList>
    </citation>
    <scope>NUCLEOTIDE SEQUENCE [LARGE SCALE GENOMIC DNA]</scope>
    <source>
        <strain evidence="2 3">LMG 29247</strain>
    </source>
</reference>
<evidence type="ECO:0000256" key="1">
    <source>
        <dbReference type="SAM" id="Phobius"/>
    </source>
</evidence>
<accession>A0ABD5T092</accession>
<protein>
    <submittedName>
        <fullName evidence="2">Uncharacterized protein</fullName>
    </submittedName>
</protein>
<keyword evidence="1" id="KW-1133">Transmembrane helix</keyword>
<dbReference type="RefSeq" id="WP_098724082.1">
    <property type="nucleotide sequence ID" value="NZ_JAQIVI010000789.1"/>
</dbReference>
<feature type="transmembrane region" description="Helical" evidence="1">
    <location>
        <begin position="43"/>
        <end position="62"/>
    </location>
</feature>
<sequence>MLERPDAVLTLIPLVAVSGLAMRTLIATTGIGTWLLGAPLAPVGYVAALALVFLELLAWPVAERIGES</sequence>
<name>A0ABD5T092_9EURY</name>
<dbReference type="EMBL" id="JBHSWV010000789">
    <property type="protein sequence ID" value="MFC6769626.1"/>
    <property type="molecule type" value="Genomic_DNA"/>
</dbReference>
<evidence type="ECO:0000313" key="2">
    <source>
        <dbReference type="EMBL" id="MFC6769626.1"/>
    </source>
</evidence>
<gene>
    <name evidence="2" type="ORF">ACFQE6_32685</name>
</gene>
<evidence type="ECO:0000313" key="3">
    <source>
        <dbReference type="Proteomes" id="UP001596383"/>
    </source>
</evidence>
<dbReference type="AlphaFoldDB" id="A0ABD5T092"/>